<dbReference type="EMBL" id="MVGT01000435">
    <property type="protein sequence ID" value="OVA18580.1"/>
    <property type="molecule type" value="Genomic_DNA"/>
</dbReference>
<reference evidence="2 3" key="1">
    <citation type="journal article" date="2017" name="Mol. Plant">
        <title>The Genome of Medicinal Plant Macleaya cordata Provides New Insights into Benzylisoquinoline Alkaloids Metabolism.</title>
        <authorList>
            <person name="Liu X."/>
            <person name="Liu Y."/>
            <person name="Huang P."/>
            <person name="Ma Y."/>
            <person name="Qing Z."/>
            <person name="Tang Q."/>
            <person name="Cao H."/>
            <person name="Cheng P."/>
            <person name="Zheng Y."/>
            <person name="Yuan Z."/>
            <person name="Zhou Y."/>
            <person name="Liu J."/>
            <person name="Tang Z."/>
            <person name="Zhuo Y."/>
            <person name="Zhang Y."/>
            <person name="Yu L."/>
            <person name="Huang J."/>
            <person name="Yang P."/>
            <person name="Peng Q."/>
            <person name="Zhang J."/>
            <person name="Jiang W."/>
            <person name="Zhang Z."/>
            <person name="Lin K."/>
            <person name="Ro D.K."/>
            <person name="Chen X."/>
            <person name="Xiong X."/>
            <person name="Shang Y."/>
            <person name="Huang S."/>
            <person name="Zeng J."/>
        </authorList>
    </citation>
    <scope>NUCLEOTIDE SEQUENCE [LARGE SCALE GENOMIC DNA]</scope>
    <source>
        <strain evidence="3">cv. BLH2017</strain>
        <tissue evidence="2">Root</tissue>
    </source>
</reference>
<sequence>MRDGSMSNKNIGQGASSMFGFGTVRTQLEETKQSLQIAREEGMLMANCLISLKEELEETKRELQQIKSIKQQQQQQQQQQEYYSEKQPIHSSEFEFVKFVENVNTKPETEPPPTIDDDNEPLVMEFQNKLCVKFADPPSLAHHVMMNSEEGYDEVLVEQSRHPPLNTIMNNNSKKKKKKLTMIPGLIGGIFSHKKKKKVGIQKTAFPNDRAP</sequence>
<dbReference type="AlphaFoldDB" id="A0A200R7A4"/>
<dbReference type="OrthoDB" id="4585693at2759"/>
<dbReference type="InParanoid" id="A0A200R7A4"/>
<gene>
    <name evidence="2" type="ORF">BVC80_1831g124</name>
</gene>
<evidence type="ECO:0000313" key="2">
    <source>
        <dbReference type="EMBL" id="OVA18580.1"/>
    </source>
</evidence>
<evidence type="ECO:0000256" key="1">
    <source>
        <dbReference type="SAM" id="Coils"/>
    </source>
</evidence>
<protein>
    <submittedName>
        <fullName evidence="2">Uncharacterized protein</fullName>
    </submittedName>
</protein>
<comment type="caution">
    <text evidence="2">The sequence shown here is derived from an EMBL/GenBank/DDBJ whole genome shotgun (WGS) entry which is preliminary data.</text>
</comment>
<accession>A0A200R7A4</accession>
<feature type="coiled-coil region" evidence="1">
    <location>
        <begin position="46"/>
        <end position="76"/>
    </location>
</feature>
<keyword evidence="3" id="KW-1185">Reference proteome</keyword>
<dbReference type="STRING" id="56857.A0A200R7A4"/>
<name>A0A200R7A4_MACCD</name>
<keyword evidence="1" id="KW-0175">Coiled coil</keyword>
<dbReference type="Proteomes" id="UP000195402">
    <property type="component" value="Unassembled WGS sequence"/>
</dbReference>
<organism evidence="2 3">
    <name type="scientific">Macleaya cordata</name>
    <name type="common">Five-seeded plume-poppy</name>
    <name type="synonym">Bocconia cordata</name>
    <dbReference type="NCBI Taxonomy" id="56857"/>
    <lineage>
        <taxon>Eukaryota</taxon>
        <taxon>Viridiplantae</taxon>
        <taxon>Streptophyta</taxon>
        <taxon>Embryophyta</taxon>
        <taxon>Tracheophyta</taxon>
        <taxon>Spermatophyta</taxon>
        <taxon>Magnoliopsida</taxon>
        <taxon>Ranunculales</taxon>
        <taxon>Papaveraceae</taxon>
        <taxon>Papaveroideae</taxon>
        <taxon>Macleaya</taxon>
    </lineage>
</organism>
<evidence type="ECO:0000313" key="3">
    <source>
        <dbReference type="Proteomes" id="UP000195402"/>
    </source>
</evidence>
<proteinExistence type="predicted"/>